<evidence type="ECO:0000256" key="1">
    <source>
        <dbReference type="SAM" id="SignalP"/>
    </source>
</evidence>
<evidence type="ECO:0000313" key="2">
    <source>
        <dbReference type="EMBL" id="MEO3711281.1"/>
    </source>
</evidence>
<dbReference type="Proteomes" id="UP001462640">
    <property type="component" value="Unassembled WGS sequence"/>
</dbReference>
<reference evidence="2 3" key="1">
    <citation type="submission" date="2024-05" db="EMBL/GenBank/DDBJ databases">
        <title>Roseateles sp. 2.12 16S ribosomal RNA gene Genome sequencing and assembly.</title>
        <authorList>
            <person name="Woo H."/>
        </authorList>
    </citation>
    <scope>NUCLEOTIDE SEQUENCE [LARGE SCALE GENOMIC DNA]</scope>
    <source>
        <strain evidence="2 3">2.12</strain>
    </source>
</reference>
<feature type="chain" id="PRO_5046120886" description="YbgF trimerisation domain-containing protein" evidence="1">
    <location>
        <begin position="20"/>
        <end position="101"/>
    </location>
</feature>
<evidence type="ECO:0008006" key="4">
    <source>
        <dbReference type="Google" id="ProtNLM"/>
    </source>
</evidence>
<accession>A0ABV0G8B0</accession>
<dbReference type="RefSeq" id="WP_347604759.1">
    <property type="nucleotide sequence ID" value="NZ_JBDPZC010000001.1"/>
</dbReference>
<name>A0ABV0G8B0_9BURK</name>
<sequence>MRRLLLSCLLAGLGVAAQAEGFLPVAEGLKPLKQRLQAIAEEVRPLRLRLQQAPAADEAKLAVQERALAWSRLQDLLDEQARLQGELDEALLAARDPLRQH</sequence>
<keyword evidence="3" id="KW-1185">Reference proteome</keyword>
<protein>
    <recommendedName>
        <fullName evidence="4">YbgF trimerisation domain-containing protein</fullName>
    </recommendedName>
</protein>
<proteinExistence type="predicted"/>
<evidence type="ECO:0000313" key="3">
    <source>
        <dbReference type="Proteomes" id="UP001462640"/>
    </source>
</evidence>
<gene>
    <name evidence="2" type="ORF">ABDJ40_00705</name>
</gene>
<dbReference type="EMBL" id="JBDPZC010000001">
    <property type="protein sequence ID" value="MEO3711281.1"/>
    <property type="molecule type" value="Genomic_DNA"/>
</dbReference>
<organism evidence="2 3">
    <name type="scientific">Roseateles flavus</name>
    <dbReference type="NCBI Taxonomy" id="3149041"/>
    <lineage>
        <taxon>Bacteria</taxon>
        <taxon>Pseudomonadati</taxon>
        <taxon>Pseudomonadota</taxon>
        <taxon>Betaproteobacteria</taxon>
        <taxon>Burkholderiales</taxon>
        <taxon>Sphaerotilaceae</taxon>
        <taxon>Roseateles</taxon>
    </lineage>
</organism>
<feature type="signal peptide" evidence="1">
    <location>
        <begin position="1"/>
        <end position="19"/>
    </location>
</feature>
<comment type="caution">
    <text evidence="2">The sequence shown here is derived from an EMBL/GenBank/DDBJ whole genome shotgun (WGS) entry which is preliminary data.</text>
</comment>
<keyword evidence="1" id="KW-0732">Signal</keyword>